<gene>
    <name evidence="2" type="ordered locus">Fleli_0551</name>
</gene>
<proteinExistence type="predicted"/>
<keyword evidence="3" id="KW-1185">Reference proteome</keyword>
<dbReference type="EMBL" id="CP003345">
    <property type="protein sequence ID" value="AFM03018.1"/>
    <property type="molecule type" value="Genomic_DNA"/>
</dbReference>
<sequence precursor="true">MNHFTNNFDTASTKIATRNLEADTNKINKNVRILSLGFIFSVFLVLFLSLSFSSQAQNADKNKHLTTFQDKTYIGLATEDDVEIIYTQCGEPISTFYFDVSNGEPMFVMAGLYDIMMYQLVSVKKENNKYVLTYNDTNGQKQVAQLEADSNNEKIYIIFEGMKMGFTLKEKMSVYKISNDCEEMQLASPNKKE</sequence>
<protein>
    <submittedName>
        <fullName evidence="2">Uncharacterized protein</fullName>
    </submittedName>
</protein>
<accession>I4AGD3</accession>
<keyword evidence="1" id="KW-1133">Transmembrane helix</keyword>
<evidence type="ECO:0000256" key="1">
    <source>
        <dbReference type="SAM" id="Phobius"/>
    </source>
</evidence>
<dbReference type="KEGG" id="fli:Fleli_0551"/>
<reference evidence="3" key="1">
    <citation type="submission" date="2012-06" db="EMBL/GenBank/DDBJ databases">
        <title>The complete genome of Flexibacter litoralis DSM 6794.</title>
        <authorList>
            <person name="Lucas S."/>
            <person name="Copeland A."/>
            <person name="Lapidus A."/>
            <person name="Glavina del Rio T."/>
            <person name="Dalin E."/>
            <person name="Tice H."/>
            <person name="Bruce D."/>
            <person name="Goodwin L."/>
            <person name="Pitluck S."/>
            <person name="Peters L."/>
            <person name="Ovchinnikova G."/>
            <person name="Lu M."/>
            <person name="Kyrpides N."/>
            <person name="Mavromatis K."/>
            <person name="Ivanova N."/>
            <person name="Brettin T."/>
            <person name="Detter J.C."/>
            <person name="Han C."/>
            <person name="Larimer F."/>
            <person name="Land M."/>
            <person name="Hauser L."/>
            <person name="Markowitz V."/>
            <person name="Cheng J.-F."/>
            <person name="Hugenholtz P."/>
            <person name="Woyke T."/>
            <person name="Wu D."/>
            <person name="Spring S."/>
            <person name="Lang E."/>
            <person name="Kopitz M."/>
            <person name="Brambilla E."/>
            <person name="Klenk H.-P."/>
            <person name="Eisen J.A."/>
        </authorList>
    </citation>
    <scope>NUCLEOTIDE SEQUENCE [LARGE SCALE GENOMIC DNA]</scope>
    <source>
        <strain evidence="3">ATCC 23117 / DSM 6794 / NBRC 15988 / NCIMB 1366 / Sio-4</strain>
    </source>
</reference>
<keyword evidence="1" id="KW-0812">Transmembrane</keyword>
<dbReference type="AlphaFoldDB" id="I4AGD3"/>
<dbReference type="RefSeq" id="WP_014796478.1">
    <property type="nucleotide sequence ID" value="NC_018018.1"/>
</dbReference>
<name>I4AGD3_BERLS</name>
<keyword evidence="1" id="KW-0472">Membrane</keyword>
<dbReference type="Proteomes" id="UP000006054">
    <property type="component" value="Chromosome"/>
</dbReference>
<evidence type="ECO:0000313" key="2">
    <source>
        <dbReference type="EMBL" id="AFM03018.1"/>
    </source>
</evidence>
<evidence type="ECO:0000313" key="3">
    <source>
        <dbReference type="Proteomes" id="UP000006054"/>
    </source>
</evidence>
<organism evidence="2 3">
    <name type="scientific">Bernardetia litoralis (strain ATCC 23117 / DSM 6794 / NBRC 15988 / NCIMB 1366 / Fx l1 / Sio-4)</name>
    <name type="common">Flexibacter litoralis</name>
    <dbReference type="NCBI Taxonomy" id="880071"/>
    <lineage>
        <taxon>Bacteria</taxon>
        <taxon>Pseudomonadati</taxon>
        <taxon>Bacteroidota</taxon>
        <taxon>Cytophagia</taxon>
        <taxon>Cytophagales</taxon>
        <taxon>Bernardetiaceae</taxon>
        <taxon>Bernardetia</taxon>
    </lineage>
</organism>
<dbReference type="HOGENOM" id="CLU_1406928_0_0_10"/>
<feature type="transmembrane region" description="Helical" evidence="1">
    <location>
        <begin position="33"/>
        <end position="52"/>
    </location>
</feature>